<gene>
    <name evidence="4" type="primary">Srl</name>
    <name evidence="4" type="ORF">T4A_5536</name>
    <name evidence="5" type="ORF">T4B_8229</name>
    <name evidence="6" type="ORF">T4C_4795</name>
</gene>
<dbReference type="EMBL" id="JYDS01000031">
    <property type="protein sequence ID" value="KRZ30815.1"/>
    <property type="molecule type" value="Genomic_DNA"/>
</dbReference>
<feature type="region of interest" description="Disordered" evidence="1">
    <location>
        <begin position="510"/>
        <end position="531"/>
    </location>
</feature>
<dbReference type="AlphaFoldDB" id="A0A0V1EY53"/>
<accession>A0A0V1EY53</accession>
<feature type="region of interest" description="Disordered" evidence="1">
    <location>
        <begin position="137"/>
        <end position="163"/>
    </location>
</feature>
<evidence type="ECO:0000313" key="8">
    <source>
        <dbReference type="Proteomes" id="UP000054805"/>
    </source>
</evidence>
<evidence type="ECO:0000256" key="1">
    <source>
        <dbReference type="SAM" id="MobiDB-lite"/>
    </source>
</evidence>
<dbReference type="Gene3D" id="3.40.50.300">
    <property type="entry name" value="P-loop containing nucleotide triphosphate hydrolases"/>
    <property type="match status" value="1"/>
</dbReference>
<comment type="caution">
    <text evidence="4">The sequence shown here is derived from an EMBL/GenBank/DDBJ whole genome shotgun (WGS) entry which is preliminary data.</text>
</comment>
<dbReference type="EMBL" id="JYDV01000001">
    <property type="protein sequence ID" value="KRZ46357.1"/>
    <property type="molecule type" value="Genomic_DNA"/>
</dbReference>
<evidence type="ECO:0000313" key="7">
    <source>
        <dbReference type="Proteomes" id="UP000054632"/>
    </source>
</evidence>
<feature type="domain" description="EH" evidence="3">
    <location>
        <begin position="75"/>
        <end position="106"/>
    </location>
</feature>
<dbReference type="Proteomes" id="UP000054826">
    <property type="component" value="Unassembled WGS sequence"/>
</dbReference>
<name>A0A0V1EY53_TRIPS</name>
<dbReference type="Proteomes" id="UP000054632">
    <property type="component" value="Unassembled WGS sequence"/>
</dbReference>
<feature type="compositionally biased region" description="Low complexity" evidence="1">
    <location>
        <begin position="704"/>
        <end position="719"/>
    </location>
</feature>
<reference evidence="7 8" key="1">
    <citation type="submission" date="2015-01" db="EMBL/GenBank/DDBJ databases">
        <title>Evolution of Trichinella species and genotypes.</title>
        <authorList>
            <person name="Korhonen P.K."/>
            <person name="Edoardo P."/>
            <person name="Giuseppe L.R."/>
            <person name="Gasser R.B."/>
        </authorList>
    </citation>
    <scope>NUCLEOTIDE SEQUENCE [LARGE SCALE GENOMIC DNA]</scope>
    <source>
        <strain evidence="4">ISS13</strain>
        <strain evidence="6">ISS176</strain>
        <strain evidence="5">ISS588</strain>
    </source>
</reference>
<sequence length="844" mass="94311">MLVEKLHDRTSLIAALCHHLLLLSTLVDGTEKRIHHQTNKPIYGSVTSKQLENGIDGHFLLLDHENDRRTTVEQLRRIFSKKIKPIQDEFHYNDFNSHFMAECDIDAKAVVLVTGPAGSGKTSLIAHLLGMKVGDIDHSSSSSSPASSSKYSNDDDDDVTNNGAVGQGKFLIIVDGGKGSGRLDNGDSSLLDDRAGPWFQWFSRFGRQFVERTKTLRVQNRRLLRHVTLVEAPLPTPDQNDQKETSTQRMFNVLVDRADLVLVVVEPWSIPSGERSSFGALLKRVSWKKPNSSTVSDYKSQLHRHRVRLLVNKADTVDEDQLRVAFGSTMWSLGTTAPAGTVPPPVIYFGSWLRTTEDGDVAVKFRRDHNRLTEDLLMLIKHWIPEKVASLREHANRVKAHATLVDAYVRAYRRRKSLLFDDHALARSIVDTPLRFGVYESAASRLAVDRLGLQLETVDREYGSFFTLHPLVTQRALNDLCHFLFGCTKMDNLQQAIDVDLPLLQSHCKSHNNNNNNRPRMSRSPTTAEEAASDRMFTYNATAAAATQKFHHNKTTAPIAKKNISTSNSADAVVNVEGKNGLGKEKQVHTATPCPKYRLSCVSSEDKRQKDVRQKQCPKYRISCKQNLTTSREAPLQKSTTTATTTVVSDTTLHRCPKYRKTCKSTSVPTDAATPSVVSAIQSTPTTKHCPIYRKSCNPKQQITTTTTTNNNNNNNNNNRPPESKKRKRHCAKKNRMKKQHIEEQLQLKKTKKTPPAVPGCKIYRKSCSPAKLEPKVQKPRCPKYRKSACINHTLTATVHAAAPTTSLAGDAESLTTGTGSTKPCNRFRLSCQKLLAHLDQSAK</sequence>
<evidence type="ECO:0000259" key="3">
    <source>
        <dbReference type="Pfam" id="PF16880"/>
    </source>
</evidence>
<keyword evidence="2" id="KW-0732">Signal</keyword>
<organism evidence="4 7">
    <name type="scientific">Trichinella pseudospiralis</name>
    <name type="common">Parasitic roundworm</name>
    <dbReference type="NCBI Taxonomy" id="6337"/>
    <lineage>
        <taxon>Eukaryota</taxon>
        <taxon>Metazoa</taxon>
        <taxon>Ecdysozoa</taxon>
        <taxon>Nematoda</taxon>
        <taxon>Enoplea</taxon>
        <taxon>Dorylaimia</taxon>
        <taxon>Trichinellida</taxon>
        <taxon>Trichinellidae</taxon>
        <taxon>Trichinella</taxon>
    </lineage>
</organism>
<dbReference type="EMBL" id="JYDR01000003">
    <property type="protein sequence ID" value="KRY78549.1"/>
    <property type="molecule type" value="Genomic_DNA"/>
</dbReference>
<evidence type="ECO:0000313" key="4">
    <source>
        <dbReference type="EMBL" id="KRY78549.1"/>
    </source>
</evidence>
<dbReference type="SUPFAM" id="SSF52540">
    <property type="entry name" value="P-loop containing nucleoside triphosphate hydrolases"/>
    <property type="match status" value="1"/>
</dbReference>
<feature type="compositionally biased region" description="Basic residues" evidence="1">
    <location>
        <begin position="725"/>
        <end position="738"/>
    </location>
</feature>
<dbReference type="Pfam" id="PF16880">
    <property type="entry name" value="EHD_N"/>
    <property type="match status" value="1"/>
</dbReference>
<dbReference type="InterPro" id="IPR027417">
    <property type="entry name" value="P-loop_NTPase"/>
</dbReference>
<feature type="signal peptide" evidence="2">
    <location>
        <begin position="1"/>
        <end position="29"/>
    </location>
</feature>
<proteinExistence type="predicted"/>
<protein>
    <submittedName>
        <fullName evidence="4">Sarcalumenin</fullName>
    </submittedName>
</protein>
<feature type="compositionally biased region" description="Low complexity" evidence="1">
    <location>
        <begin position="139"/>
        <end position="151"/>
    </location>
</feature>
<keyword evidence="8" id="KW-1185">Reference proteome</keyword>
<feature type="chain" id="PRO_5010442849" evidence="2">
    <location>
        <begin position="30"/>
        <end position="844"/>
    </location>
</feature>
<evidence type="ECO:0000313" key="6">
    <source>
        <dbReference type="EMBL" id="KRZ46357.1"/>
    </source>
</evidence>
<evidence type="ECO:0000256" key="2">
    <source>
        <dbReference type="SAM" id="SignalP"/>
    </source>
</evidence>
<evidence type="ECO:0000313" key="5">
    <source>
        <dbReference type="EMBL" id="KRZ30815.1"/>
    </source>
</evidence>
<dbReference type="Proteomes" id="UP000054805">
    <property type="component" value="Unassembled WGS sequence"/>
</dbReference>
<feature type="region of interest" description="Disordered" evidence="1">
    <location>
        <begin position="703"/>
        <end position="738"/>
    </location>
</feature>
<dbReference type="InterPro" id="IPR031692">
    <property type="entry name" value="EHD_N"/>
</dbReference>